<keyword evidence="9" id="KW-0804">Transcription</keyword>
<evidence type="ECO:0000256" key="9">
    <source>
        <dbReference type="ARBA" id="ARBA00023163"/>
    </source>
</evidence>
<dbReference type="GO" id="GO:0046914">
    <property type="term" value="F:transition metal ion binding"/>
    <property type="evidence" value="ECO:0007669"/>
    <property type="project" value="InterPro"/>
</dbReference>
<dbReference type="Pfam" id="PF02742">
    <property type="entry name" value="Fe_dep_repr_C"/>
    <property type="match status" value="1"/>
</dbReference>
<dbReference type="OrthoDB" id="9791355at2"/>
<dbReference type="PROSITE" id="PS50944">
    <property type="entry name" value="HTH_DTXR"/>
    <property type="match status" value="1"/>
</dbReference>
<dbReference type="Gene3D" id="2.30.30.90">
    <property type="match status" value="1"/>
</dbReference>
<evidence type="ECO:0000256" key="3">
    <source>
        <dbReference type="ARBA" id="ARBA00011738"/>
    </source>
</evidence>
<dbReference type="GO" id="GO:0005737">
    <property type="term" value="C:cytoplasm"/>
    <property type="evidence" value="ECO:0007669"/>
    <property type="project" value="UniProtKB-SubCell"/>
</dbReference>
<comment type="caution">
    <text evidence="13">The sequence shown here is derived from an EMBL/GenBank/DDBJ whole genome shotgun (WGS) entry which is preliminary data.</text>
</comment>
<dbReference type="PANTHER" id="PTHR33238:SF11">
    <property type="entry name" value="TRANSCRIPTIONAL REGULATOR MNTR"/>
    <property type="match status" value="1"/>
</dbReference>
<evidence type="ECO:0000256" key="4">
    <source>
        <dbReference type="ARBA" id="ARBA00022490"/>
    </source>
</evidence>
<dbReference type="Gene3D" id="1.10.10.10">
    <property type="entry name" value="Winged helix-like DNA-binding domain superfamily/Winged helix DNA-binding domain"/>
    <property type="match status" value="1"/>
</dbReference>
<dbReference type="RefSeq" id="WP_070792692.1">
    <property type="nucleotide sequence ID" value="NZ_MKIR01000022.1"/>
</dbReference>
<dbReference type="InterPro" id="IPR036388">
    <property type="entry name" value="WH-like_DNA-bd_sf"/>
</dbReference>
<evidence type="ECO:0000256" key="2">
    <source>
        <dbReference type="ARBA" id="ARBA00007871"/>
    </source>
</evidence>
<dbReference type="SUPFAM" id="SSF46785">
    <property type="entry name" value="Winged helix' DNA-binding domain"/>
    <property type="match status" value="1"/>
</dbReference>
<dbReference type="GO" id="GO:0003677">
    <property type="term" value="F:DNA binding"/>
    <property type="evidence" value="ECO:0007669"/>
    <property type="project" value="UniProtKB-KW"/>
</dbReference>
<evidence type="ECO:0000256" key="10">
    <source>
        <dbReference type="ARBA" id="ARBA00023211"/>
    </source>
</evidence>
<dbReference type="InterPro" id="IPR036390">
    <property type="entry name" value="WH_DNA-bd_sf"/>
</dbReference>
<accession>A0A1E8GLA2</accession>
<keyword evidence="6" id="KW-0805">Transcription regulation</keyword>
<dbReference type="InterPro" id="IPR038157">
    <property type="entry name" value="FeoA_core_dom"/>
</dbReference>
<dbReference type="Gene3D" id="1.10.60.10">
    <property type="entry name" value="Iron dependent repressor, metal binding and dimerisation domain"/>
    <property type="match status" value="1"/>
</dbReference>
<dbReference type="InterPro" id="IPR036421">
    <property type="entry name" value="Fe_dep_repressor_sf"/>
</dbReference>
<dbReference type="GO" id="GO:0046983">
    <property type="term" value="F:protein dimerization activity"/>
    <property type="evidence" value="ECO:0007669"/>
    <property type="project" value="InterPro"/>
</dbReference>
<dbReference type="AlphaFoldDB" id="A0A1E8GLA2"/>
<dbReference type="EMBL" id="MKIR01000022">
    <property type="protein sequence ID" value="OFI49034.1"/>
    <property type="molecule type" value="Genomic_DNA"/>
</dbReference>
<evidence type="ECO:0000259" key="12">
    <source>
        <dbReference type="PROSITE" id="PS50944"/>
    </source>
</evidence>
<keyword evidence="4" id="KW-0963">Cytoplasm</keyword>
<keyword evidence="8" id="KW-0010">Activator</keyword>
<evidence type="ECO:0000313" key="13">
    <source>
        <dbReference type="EMBL" id="OFI49034.1"/>
    </source>
</evidence>
<keyword evidence="5" id="KW-0678">Repressor</keyword>
<dbReference type="SMART" id="SM00529">
    <property type="entry name" value="HTH_DTXR"/>
    <property type="match status" value="1"/>
</dbReference>
<dbReference type="InterPro" id="IPR022687">
    <property type="entry name" value="HTH_DTXR"/>
</dbReference>
<evidence type="ECO:0000256" key="7">
    <source>
        <dbReference type="ARBA" id="ARBA00023125"/>
    </source>
</evidence>
<protein>
    <recommendedName>
        <fullName evidence="11">Manganese transport regulator</fullName>
    </recommendedName>
</protein>
<evidence type="ECO:0000256" key="8">
    <source>
        <dbReference type="ARBA" id="ARBA00023159"/>
    </source>
</evidence>
<comment type="subunit">
    <text evidence="3">Homodimer.</text>
</comment>
<dbReference type="STRING" id="1859473.BG261_05065"/>
<name>A0A1E8GLA2_9LACT</name>
<comment type="similarity">
    <text evidence="2">Belongs to the DtxR/MntR family.</text>
</comment>
<dbReference type="GO" id="GO:0003700">
    <property type="term" value="F:DNA-binding transcription factor activity"/>
    <property type="evidence" value="ECO:0007669"/>
    <property type="project" value="InterPro"/>
</dbReference>
<evidence type="ECO:0000256" key="5">
    <source>
        <dbReference type="ARBA" id="ARBA00022491"/>
    </source>
</evidence>
<evidence type="ECO:0000256" key="6">
    <source>
        <dbReference type="ARBA" id="ARBA00023015"/>
    </source>
</evidence>
<dbReference type="Proteomes" id="UP000178622">
    <property type="component" value="Unassembled WGS sequence"/>
</dbReference>
<evidence type="ECO:0000256" key="11">
    <source>
        <dbReference type="ARBA" id="ARBA00032593"/>
    </source>
</evidence>
<keyword evidence="7" id="KW-0238">DNA-binding</keyword>
<dbReference type="PANTHER" id="PTHR33238">
    <property type="entry name" value="IRON (METAL) DEPENDENT REPRESSOR, DTXR FAMILY"/>
    <property type="match status" value="1"/>
</dbReference>
<evidence type="ECO:0000256" key="1">
    <source>
        <dbReference type="ARBA" id="ARBA00004496"/>
    </source>
</evidence>
<evidence type="ECO:0000313" key="14">
    <source>
        <dbReference type="Proteomes" id="UP000178622"/>
    </source>
</evidence>
<keyword evidence="10" id="KW-0464">Manganese</keyword>
<dbReference type="Pfam" id="PF01325">
    <property type="entry name" value="Fe_dep_repress"/>
    <property type="match status" value="1"/>
</dbReference>
<sequence>MKKHVNNANQEDYLKVIYQNGGLDEHVSNKILSQKLQVSPPSVSEMLLKLSEEEYITYTPYKGAILTEKGAEVTATTIRNHRIFERFLYDSLDYSLREVHTLAEELEHVKDLDFFDKLYNFLGQPETCPHGSMINKDKIIFEKYTNPLTSYEVGSIIQIKRFDDNSKLLEFVEKNSLGLGQIAKVLEKNEEEDEMIISINQDELVIPFAFALKIFVIPQEN</sequence>
<dbReference type="InterPro" id="IPR001367">
    <property type="entry name" value="Fe_dep_repressor"/>
</dbReference>
<gene>
    <name evidence="13" type="ORF">BG261_05065</name>
</gene>
<dbReference type="InterPro" id="IPR022689">
    <property type="entry name" value="Iron_dep_repressor"/>
</dbReference>
<proteinExistence type="inferred from homology"/>
<feature type="domain" description="HTH dtxR-type" evidence="12">
    <location>
        <begin position="11"/>
        <end position="67"/>
    </location>
</feature>
<reference evidence="14" key="1">
    <citation type="submission" date="2016-09" db="EMBL/GenBank/DDBJ databases">
        <title>Draft genome sequence of a novel species of the family Streptococcaceae isolated from flowers.</title>
        <authorList>
            <person name="Chuah L.-O."/>
            <person name="Yap K.-P."/>
            <person name="Thong K.L."/>
            <person name="Liong M.T."/>
            <person name="Ahmad R."/>
            <person name="Rusul G."/>
        </authorList>
    </citation>
    <scope>NUCLEOTIDE SEQUENCE [LARGE SCALE GENOMIC DNA]</scope>
    <source>
        <strain evidence="14">DF1</strain>
    </source>
</reference>
<dbReference type="SUPFAM" id="SSF47979">
    <property type="entry name" value="Iron-dependent repressor protein, dimerization domain"/>
    <property type="match status" value="1"/>
</dbReference>
<dbReference type="InterPro" id="IPR050536">
    <property type="entry name" value="DtxR_MntR_Metal-Reg"/>
</dbReference>
<keyword evidence="14" id="KW-1185">Reference proteome</keyword>
<organism evidence="13 14">
    <name type="scientific">Floricoccus tropicus</name>
    <dbReference type="NCBI Taxonomy" id="1859473"/>
    <lineage>
        <taxon>Bacteria</taxon>
        <taxon>Bacillati</taxon>
        <taxon>Bacillota</taxon>
        <taxon>Bacilli</taxon>
        <taxon>Lactobacillales</taxon>
        <taxon>Streptococcaceae</taxon>
        <taxon>Floricoccus</taxon>
    </lineage>
</organism>
<comment type="subcellular location">
    <subcellularLocation>
        <location evidence="1">Cytoplasm</location>
    </subcellularLocation>
</comment>